<comment type="caution">
    <text evidence="3">The sequence shown here is derived from an EMBL/GenBank/DDBJ whole genome shotgun (WGS) entry which is preliminary data.</text>
</comment>
<dbReference type="RefSeq" id="WP_119703449.1">
    <property type="nucleotide sequence ID" value="NZ_JBHSOI010000001.1"/>
</dbReference>
<organism evidence="3 4">
    <name type="scientific">Aeromicrobium endophyticum</name>
    <dbReference type="NCBI Taxonomy" id="2292704"/>
    <lineage>
        <taxon>Bacteria</taxon>
        <taxon>Bacillati</taxon>
        <taxon>Actinomycetota</taxon>
        <taxon>Actinomycetes</taxon>
        <taxon>Propionibacteriales</taxon>
        <taxon>Nocardioidaceae</taxon>
        <taxon>Aeromicrobium</taxon>
    </lineage>
</organism>
<name>A0A371PBR3_9ACTN</name>
<evidence type="ECO:0000313" key="4">
    <source>
        <dbReference type="Proteomes" id="UP000265581"/>
    </source>
</evidence>
<gene>
    <name evidence="3" type="ORF">DX116_07225</name>
</gene>
<protein>
    <submittedName>
        <fullName evidence="3">AGE family epimerase/isomerase</fullName>
    </submittedName>
</protein>
<dbReference type="OrthoDB" id="9806359at2"/>
<keyword evidence="2 3" id="KW-0413">Isomerase</keyword>
<keyword evidence="4" id="KW-1185">Reference proteome</keyword>
<dbReference type="SUPFAM" id="SSF48208">
    <property type="entry name" value="Six-hairpin glycosidases"/>
    <property type="match status" value="1"/>
</dbReference>
<dbReference type="GO" id="GO:0005975">
    <property type="term" value="P:carbohydrate metabolic process"/>
    <property type="evidence" value="ECO:0007669"/>
    <property type="project" value="InterPro"/>
</dbReference>
<accession>A0A371PBR3</accession>
<dbReference type="EMBL" id="QUBR01000001">
    <property type="protein sequence ID" value="REK73337.1"/>
    <property type="molecule type" value="Genomic_DNA"/>
</dbReference>
<dbReference type="PANTHER" id="PTHR15108">
    <property type="entry name" value="N-ACYLGLUCOSAMINE-2-EPIMERASE"/>
    <property type="match status" value="1"/>
</dbReference>
<comment type="similarity">
    <text evidence="1">Belongs to the N-acylglucosamine 2-epimerase family.</text>
</comment>
<dbReference type="Pfam" id="PF07221">
    <property type="entry name" value="GlcNAc_2-epim"/>
    <property type="match status" value="1"/>
</dbReference>
<dbReference type="GO" id="GO:0016853">
    <property type="term" value="F:isomerase activity"/>
    <property type="evidence" value="ECO:0007669"/>
    <property type="project" value="UniProtKB-KW"/>
</dbReference>
<reference evidence="3 4" key="1">
    <citation type="submission" date="2018-08" db="EMBL/GenBank/DDBJ databases">
        <title>Aeromicrobium sp. M2KJ-4, whole genome shotgun sequence.</title>
        <authorList>
            <person name="Tuo L."/>
        </authorList>
    </citation>
    <scope>NUCLEOTIDE SEQUENCE [LARGE SCALE GENOMIC DNA]</scope>
    <source>
        <strain evidence="3 4">M2KJ-4</strain>
    </source>
</reference>
<dbReference type="Gene3D" id="1.50.10.10">
    <property type="match status" value="1"/>
</dbReference>
<dbReference type="AlphaFoldDB" id="A0A371PBR3"/>
<sequence>MTLSDDSPGSPTWRHAARTDLLRFARRSERPEGGFVWLDDAGEADPDKNLELWINARMTYVFALAHLAGTSEAQRLAEHGVTALRTLFHDDEHGGWFDEVDTDGRTADTDKRCYGHAHVLLAAATAVVAEVPGADELLAEASDVHQRHFWEHESGRCVESFTRDWSQIDPYRGANSNMHTVEAYLVAGDVTGDPLWHDRALAICERIIGIHARSHGWRIPEHYDHDWTPVPEYNEESPADPFRPYGATPGHAFEWSRLLVQLAASLDEPRPWILEAAEALFAQAVEDTAEDDTPGLAYTTDWHGEPVVRERFHWVIAEAVLAAEALSTYTGTALYAGLASRWWSEIAEHFVDDATGSWHHELAPSMARSTRTWRGKPDAYHAFNALTLPGLPLAPSAALTIGGEQA</sequence>
<evidence type="ECO:0000256" key="1">
    <source>
        <dbReference type="ARBA" id="ARBA00008558"/>
    </source>
</evidence>
<evidence type="ECO:0000256" key="2">
    <source>
        <dbReference type="ARBA" id="ARBA00023235"/>
    </source>
</evidence>
<proteinExistence type="inferred from homology"/>
<dbReference type="InterPro" id="IPR012341">
    <property type="entry name" value="6hp_glycosidase-like_sf"/>
</dbReference>
<dbReference type="InterPro" id="IPR010819">
    <property type="entry name" value="AGE/CE"/>
</dbReference>
<dbReference type="Proteomes" id="UP000265581">
    <property type="component" value="Unassembled WGS sequence"/>
</dbReference>
<evidence type="ECO:0000313" key="3">
    <source>
        <dbReference type="EMBL" id="REK73337.1"/>
    </source>
</evidence>
<dbReference type="InterPro" id="IPR008928">
    <property type="entry name" value="6-hairpin_glycosidase_sf"/>
</dbReference>